<evidence type="ECO:0000259" key="2">
    <source>
        <dbReference type="PROSITE" id="PS50234"/>
    </source>
</evidence>
<dbReference type="Proteomes" id="UP000694395">
    <property type="component" value="Chromosome 5"/>
</dbReference>
<organism evidence="3 4">
    <name type="scientific">Oncorhynchus mykiss</name>
    <name type="common">Rainbow trout</name>
    <name type="synonym">Salmo gairdneri</name>
    <dbReference type="NCBI Taxonomy" id="8022"/>
    <lineage>
        <taxon>Eukaryota</taxon>
        <taxon>Metazoa</taxon>
        <taxon>Chordata</taxon>
        <taxon>Craniata</taxon>
        <taxon>Vertebrata</taxon>
        <taxon>Euteleostomi</taxon>
        <taxon>Actinopterygii</taxon>
        <taxon>Neopterygii</taxon>
        <taxon>Teleostei</taxon>
        <taxon>Protacanthopterygii</taxon>
        <taxon>Salmoniformes</taxon>
        <taxon>Salmonidae</taxon>
        <taxon>Salmoninae</taxon>
        <taxon>Oncorhynchus</taxon>
    </lineage>
</organism>
<reference evidence="3" key="3">
    <citation type="submission" date="2025-09" db="UniProtKB">
        <authorList>
            <consortium name="Ensembl"/>
        </authorList>
    </citation>
    <scope>IDENTIFICATION</scope>
</reference>
<feature type="signal peptide" evidence="1">
    <location>
        <begin position="1"/>
        <end position="20"/>
    </location>
</feature>
<dbReference type="SMART" id="SM00327">
    <property type="entry name" value="VWA"/>
    <property type="match status" value="1"/>
</dbReference>
<proteinExistence type="predicted"/>
<evidence type="ECO:0000256" key="1">
    <source>
        <dbReference type="SAM" id="SignalP"/>
    </source>
</evidence>
<reference evidence="3" key="2">
    <citation type="submission" date="2025-08" db="UniProtKB">
        <authorList>
            <consortium name="Ensembl"/>
        </authorList>
    </citation>
    <scope>IDENTIFICATION</scope>
</reference>
<reference evidence="3" key="1">
    <citation type="submission" date="2020-07" db="EMBL/GenBank/DDBJ databases">
        <title>A long reads based de novo assembly of the rainbow trout Arlee double haploid line genome.</title>
        <authorList>
            <person name="Gao G."/>
            <person name="Palti Y."/>
        </authorList>
    </citation>
    <scope>NUCLEOTIDE SEQUENCE [LARGE SCALE GENOMIC DNA]</scope>
</reference>
<dbReference type="NCBIfam" id="NF041940">
    <property type="entry name" value="choice_anch_X"/>
    <property type="match status" value="1"/>
</dbReference>
<feature type="domain" description="VWFA" evidence="2">
    <location>
        <begin position="283"/>
        <end position="465"/>
    </location>
</feature>
<accession>A0A8C7NGY4</accession>
<sequence length="772" mass="84211">MASKAAAVLLLVYLSGSTFGIKLTGNGYTDILIAINPEVPEDPVLITQIKEMFKEASRHLLNATKKHLYFKEVAILVPPNWNKGNYPKAKTEVYDKANIIIDEPNKLHGDQPYTLQYGECGSEGRYIHLTPDFMLNDDVSKYYGPRGKVFVHEWAHLRWGVFDEYNEEKPFYLSGKYIHKHDQRDCTTDPVTGLYTEDCVFYPDKQQTTSASIMYNQGLSAVKEFCTKETHNTEAPNIQNRLCGNRGVEEVITSLSVDAGVAVVPTPPSILPTFTVVQCRQRVVCLVLDVSGSMAAGSRMLNLRQAATLFIQKIVEDQAYVGIVQFTATATIREPLTLIDGEASRDKLAGSLPLSAGGGTDICAGVKKGLEVLGGDGDGAMGDAIILLTDGESSINCQKSVNESGATVHTITLGPNANIDVKQLSDISGGKYHNAADGVDSNDLVDIFTSHTTSDGNLTKQTIQLESTGLNMIGWFNGSVSIDRTIGNKTSFLVIYERSPPDILVLSPFTRTYDTSHFKHDASAKTLTLDIEGTAETGKWKYSLLNKESTAQSMSMTVTSRAVSDAIPPVMVKTHMSQQFSNGSKPMLVYAEVNQKGVPVILADVMATLKSDSGDQYEIQLLDNGAGADAFRNDGIYSSYFTELTTGKYSLKVKVHNNDGMARFSLRRHSGALYIPGYVVNGQVVMNPPKPPISEDDLQADVGSFTRTVIGESFSVSLPPGVPPPNFPPNKITDLNAEIEEDKVLLTWTAPGEDMDQASQQQVVDIFPDFFA</sequence>
<dbReference type="InterPro" id="IPR013642">
    <property type="entry name" value="CLCA_N"/>
</dbReference>
<dbReference type="Ensembl" id="ENSOMYT00000008352.2">
    <property type="protein sequence ID" value="ENSOMYP00000007501.2"/>
    <property type="gene ID" value="ENSOMYG00000003173.2"/>
</dbReference>
<dbReference type="PANTHER" id="PTHR10579:SF172">
    <property type="entry name" value="CALCIUM-ACTIVATED CHLORIDE CHANNEL REGULATOR 4 PRECURSOR-RELATED"/>
    <property type="match status" value="1"/>
</dbReference>
<name>A0A8C7NGY4_ONCMY</name>
<dbReference type="Pfam" id="PF13519">
    <property type="entry name" value="VWA_2"/>
    <property type="match status" value="1"/>
</dbReference>
<dbReference type="Pfam" id="PF08434">
    <property type="entry name" value="CLCA"/>
    <property type="match status" value="2"/>
</dbReference>
<dbReference type="Gene3D" id="3.40.50.410">
    <property type="entry name" value="von Willebrand factor, type A domain"/>
    <property type="match status" value="1"/>
</dbReference>
<dbReference type="GeneTree" id="ENSGT00940000154682"/>
<feature type="chain" id="PRO_5035427834" evidence="1">
    <location>
        <begin position="21"/>
        <end position="772"/>
    </location>
</feature>
<dbReference type="InterPro" id="IPR002035">
    <property type="entry name" value="VWF_A"/>
</dbReference>
<dbReference type="GO" id="GO:0005886">
    <property type="term" value="C:plasma membrane"/>
    <property type="evidence" value="ECO:0007669"/>
    <property type="project" value="TreeGrafter"/>
</dbReference>
<dbReference type="AlphaFoldDB" id="A0A8C7NGY4"/>
<protein>
    <submittedName>
        <fullName evidence="3">Chloride channel accessory 1</fullName>
    </submittedName>
</protein>
<dbReference type="PANTHER" id="PTHR10579">
    <property type="entry name" value="CALCIUM-ACTIVATED CHLORIDE CHANNEL REGULATOR"/>
    <property type="match status" value="1"/>
</dbReference>
<dbReference type="InterPro" id="IPR036465">
    <property type="entry name" value="vWFA_dom_sf"/>
</dbReference>
<evidence type="ECO:0000313" key="4">
    <source>
        <dbReference type="Proteomes" id="UP000694395"/>
    </source>
</evidence>
<keyword evidence="1" id="KW-0732">Signal</keyword>
<evidence type="ECO:0000313" key="3">
    <source>
        <dbReference type="Ensembl" id="ENSOMYP00000007501.2"/>
    </source>
</evidence>
<keyword evidence="4" id="KW-1185">Reference proteome</keyword>
<dbReference type="SUPFAM" id="SSF53300">
    <property type="entry name" value="vWA-like"/>
    <property type="match status" value="1"/>
</dbReference>
<dbReference type="CDD" id="cd00198">
    <property type="entry name" value="vWFA"/>
    <property type="match status" value="1"/>
</dbReference>
<dbReference type="PROSITE" id="PS50234">
    <property type="entry name" value="VWFA"/>
    <property type="match status" value="1"/>
</dbReference>
<dbReference type="InterPro" id="IPR051266">
    <property type="entry name" value="CLCR"/>
</dbReference>